<name>A0ABP9MWV1_9GAMM</name>
<dbReference type="InterPro" id="IPR014312">
    <property type="entry name" value="Succ_DH_anchor"/>
</dbReference>
<evidence type="ECO:0000256" key="1">
    <source>
        <dbReference type="ARBA" id="ARBA00001971"/>
    </source>
</evidence>
<accession>A0ABP9MWV1</accession>
<evidence type="ECO:0000256" key="3">
    <source>
        <dbReference type="ARBA" id="ARBA00004141"/>
    </source>
</evidence>
<dbReference type="RefSeq" id="WP_077926765.1">
    <property type="nucleotide sequence ID" value="NZ_BAABKE010000009.1"/>
</dbReference>
<evidence type="ECO:0000256" key="4">
    <source>
        <dbReference type="ARBA" id="ARBA00005163"/>
    </source>
</evidence>
<keyword evidence="14 15" id="KW-0472">Membrane</keyword>
<evidence type="ECO:0000256" key="9">
    <source>
        <dbReference type="ARBA" id="ARBA00022692"/>
    </source>
</evidence>
<feature type="transmembrane region" description="Helical" evidence="15">
    <location>
        <begin position="99"/>
        <end position="123"/>
    </location>
</feature>
<dbReference type="NCBIfam" id="TIGR02968">
    <property type="entry name" value="succ_dehyd_anc"/>
    <property type="match status" value="1"/>
</dbReference>
<keyword evidence="10" id="KW-0479">Metal-binding</keyword>
<dbReference type="SUPFAM" id="SSF81343">
    <property type="entry name" value="Fumarate reductase respiratory complex transmembrane subunits"/>
    <property type="match status" value="1"/>
</dbReference>
<evidence type="ECO:0000313" key="16">
    <source>
        <dbReference type="EMBL" id="GAA5103712.1"/>
    </source>
</evidence>
<dbReference type="CDD" id="cd03495">
    <property type="entry name" value="SQR_TypeC_SdhD_like"/>
    <property type="match status" value="1"/>
</dbReference>
<evidence type="ECO:0000256" key="11">
    <source>
        <dbReference type="ARBA" id="ARBA00022982"/>
    </source>
</evidence>
<keyword evidence="13" id="KW-0408">Iron</keyword>
<dbReference type="Gene3D" id="1.20.1300.10">
    <property type="entry name" value="Fumarate reductase/succinate dehydrogenase, transmembrane subunit"/>
    <property type="match status" value="1"/>
</dbReference>
<gene>
    <name evidence="16" type="primary">sdhD</name>
    <name evidence="16" type="ORF">GCM10023338_22590</name>
</gene>
<evidence type="ECO:0000256" key="5">
    <source>
        <dbReference type="ARBA" id="ARBA00019425"/>
    </source>
</evidence>
<comment type="cofactor">
    <cofactor evidence="1">
        <name>heme</name>
        <dbReference type="ChEBI" id="CHEBI:30413"/>
    </cofactor>
</comment>
<keyword evidence="9 15" id="KW-0812">Transmembrane</keyword>
<keyword evidence="12 15" id="KW-1133">Transmembrane helix</keyword>
<protein>
    <recommendedName>
        <fullName evidence="5">Succinate dehydrogenase hydrophobic membrane anchor subunit</fullName>
    </recommendedName>
</protein>
<keyword evidence="17" id="KW-1185">Reference proteome</keyword>
<evidence type="ECO:0000256" key="10">
    <source>
        <dbReference type="ARBA" id="ARBA00022723"/>
    </source>
</evidence>
<evidence type="ECO:0000256" key="7">
    <source>
        <dbReference type="ARBA" id="ARBA00022532"/>
    </source>
</evidence>
<reference evidence="17" key="1">
    <citation type="journal article" date="2019" name="Int. J. Syst. Evol. Microbiol.">
        <title>The Global Catalogue of Microorganisms (GCM) 10K type strain sequencing project: providing services to taxonomists for standard genome sequencing and annotation.</title>
        <authorList>
            <consortium name="The Broad Institute Genomics Platform"/>
            <consortium name="The Broad Institute Genome Sequencing Center for Infectious Disease"/>
            <person name="Wu L."/>
            <person name="Ma J."/>
        </authorList>
    </citation>
    <scope>NUCLEOTIDE SEQUENCE [LARGE SCALE GENOMIC DNA]</scope>
    <source>
        <strain evidence="17">JCM 18424</strain>
    </source>
</reference>
<comment type="pathway">
    <text evidence="4">Carbohydrate metabolism; tricarboxylic acid cycle.</text>
</comment>
<keyword evidence="7" id="KW-0816">Tricarboxylic acid cycle</keyword>
<evidence type="ECO:0000256" key="14">
    <source>
        <dbReference type="ARBA" id="ARBA00023136"/>
    </source>
</evidence>
<keyword evidence="6" id="KW-0813">Transport</keyword>
<proteinExistence type="predicted"/>
<evidence type="ECO:0000256" key="12">
    <source>
        <dbReference type="ARBA" id="ARBA00022989"/>
    </source>
</evidence>
<comment type="function">
    <text evidence="2">Membrane-anchoring subunit of succinate dehydrogenase (SDH).</text>
</comment>
<dbReference type="InterPro" id="IPR000701">
    <property type="entry name" value="SuccDH_FuR_B_TM-su"/>
</dbReference>
<dbReference type="InterPro" id="IPR034804">
    <property type="entry name" value="SQR/QFR_C/D"/>
</dbReference>
<feature type="transmembrane region" description="Helical" evidence="15">
    <location>
        <begin position="24"/>
        <end position="48"/>
    </location>
</feature>
<dbReference type="EMBL" id="BAABKE010000009">
    <property type="protein sequence ID" value="GAA5103712.1"/>
    <property type="molecule type" value="Genomic_DNA"/>
</dbReference>
<keyword evidence="8" id="KW-0349">Heme</keyword>
<evidence type="ECO:0000313" key="17">
    <source>
        <dbReference type="Proteomes" id="UP001500631"/>
    </source>
</evidence>
<keyword evidence="11" id="KW-0249">Electron transport</keyword>
<evidence type="ECO:0000256" key="8">
    <source>
        <dbReference type="ARBA" id="ARBA00022617"/>
    </source>
</evidence>
<evidence type="ECO:0000256" key="2">
    <source>
        <dbReference type="ARBA" id="ARBA00004050"/>
    </source>
</evidence>
<comment type="subcellular location">
    <subcellularLocation>
        <location evidence="3">Membrane</location>
        <topology evidence="3">Multi-pass membrane protein</topology>
    </subcellularLocation>
</comment>
<dbReference type="Proteomes" id="UP001500631">
    <property type="component" value="Unassembled WGS sequence"/>
</dbReference>
<organism evidence="16 17">
    <name type="scientific">Wohlfahrtiimonas larvae</name>
    <dbReference type="NCBI Taxonomy" id="1157986"/>
    <lineage>
        <taxon>Bacteria</taxon>
        <taxon>Pseudomonadati</taxon>
        <taxon>Pseudomonadota</taxon>
        <taxon>Gammaproteobacteria</taxon>
        <taxon>Cardiobacteriales</taxon>
        <taxon>Ignatzschineriaceae</taxon>
        <taxon>Wohlfahrtiimonas</taxon>
    </lineage>
</organism>
<evidence type="ECO:0000256" key="15">
    <source>
        <dbReference type="SAM" id="Phobius"/>
    </source>
</evidence>
<evidence type="ECO:0000256" key="13">
    <source>
        <dbReference type="ARBA" id="ARBA00023004"/>
    </source>
</evidence>
<sequence length="138" mass="15711">MNYRTPLGRVKGLGSSHSGAKEWLLMKVSSVILAVLFLWFAFSFAFLIKADYAQVLLWIDAPLNTALLILFITVGLHHAAMGIQTIIEDYIPKTAKRIFYIYLIKTFLAIMWLLMIIAIIHVATNLELMLSNMDTLFF</sequence>
<dbReference type="Pfam" id="PF01127">
    <property type="entry name" value="Sdh_cyt"/>
    <property type="match status" value="1"/>
</dbReference>
<comment type="caution">
    <text evidence="16">The sequence shown here is derived from an EMBL/GenBank/DDBJ whole genome shotgun (WGS) entry which is preliminary data.</text>
</comment>
<evidence type="ECO:0000256" key="6">
    <source>
        <dbReference type="ARBA" id="ARBA00022448"/>
    </source>
</evidence>